<evidence type="ECO:0008006" key="2">
    <source>
        <dbReference type="Google" id="ProtNLM"/>
    </source>
</evidence>
<dbReference type="AlphaFoldDB" id="A0A7C5X2G1"/>
<gene>
    <name evidence="1" type="ORF">ENN04_08820</name>
</gene>
<comment type="caution">
    <text evidence="1">The sequence shown here is derived from an EMBL/GenBank/DDBJ whole genome shotgun (WGS) entry which is preliminary data.</text>
</comment>
<proteinExistence type="predicted"/>
<accession>A0A7C5X2G1</accession>
<sequence length="161" mass="18046">MRRVYFAVLVLLLIVGCARVVNQTPTLPTKGEPYAVLPFENYTETPYAGYRVASILEGVLASKGYNLIPRVWSIKEREPTEEEIEKLREIAVKNGARYIVYGSVNEFRYKTGLDGEPAVSMTIFVYDAKENKVVKNVAVSGSGWVHESLGTLAQKLLNRVF</sequence>
<dbReference type="EMBL" id="DSAC01000110">
    <property type="protein sequence ID" value="HHO74711.1"/>
    <property type="molecule type" value="Genomic_DNA"/>
</dbReference>
<organism evidence="1">
    <name type="scientific">Thermocrinis ruber</name>
    <dbReference type="NCBI Taxonomy" id="75906"/>
    <lineage>
        <taxon>Bacteria</taxon>
        <taxon>Pseudomonadati</taxon>
        <taxon>Aquificota</taxon>
        <taxon>Aquificia</taxon>
        <taxon>Aquificales</taxon>
        <taxon>Aquificaceae</taxon>
        <taxon>Thermocrinis</taxon>
    </lineage>
</organism>
<dbReference type="PROSITE" id="PS51257">
    <property type="entry name" value="PROKAR_LIPOPROTEIN"/>
    <property type="match status" value="1"/>
</dbReference>
<evidence type="ECO:0000313" key="1">
    <source>
        <dbReference type="EMBL" id="HHO74711.1"/>
    </source>
</evidence>
<protein>
    <recommendedName>
        <fullName evidence="2">Penicillin-binding protein activator LpoB</fullName>
    </recommendedName>
</protein>
<dbReference type="Gene3D" id="3.40.50.10610">
    <property type="entry name" value="ABC-type transport auxiliary lipoprotein component"/>
    <property type="match status" value="1"/>
</dbReference>
<name>A0A7C5X2G1_9AQUI</name>
<reference evidence="1" key="1">
    <citation type="journal article" date="2020" name="mSystems">
        <title>Genome- and Community-Level Interaction Insights into Carbon Utilization and Element Cycling Functions of Hydrothermarchaeota in Hydrothermal Sediment.</title>
        <authorList>
            <person name="Zhou Z."/>
            <person name="Liu Y."/>
            <person name="Xu W."/>
            <person name="Pan J."/>
            <person name="Luo Z.H."/>
            <person name="Li M."/>
        </authorList>
    </citation>
    <scope>NUCLEOTIDE SEQUENCE [LARGE SCALE GENOMIC DNA]</scope>
    <source>
        <strain evidence="1">SpSt-114</strain>
    </source>
</reference>